<keyword evidence="3" id="KW-1185">Reference proteome</keyword>
<comment type="caution">
    <text evidence="2">The sequence shown here is derived from an EMBL/GenBank/DDBJ whole genome shotgun (WGS) entry which is preliminary data.</text>
</comment>
<proteinExistence type="predicted"/>
<evidence type="ECO:0000256" key="1">
    <source>
        <dbReference type="SAM" id="Phobius"/>
    </source>
</evidence>
<dbReference type="EMBL" id="JAPFFF010000012">
    <property type="protein sequence ID" value="KAK8875581.1"/>
    <property type="molecule type" value="Genomic_DNA"/>
</dbReference>
<protein>
    <submittedName>
        <fullName evidence="2">Uncharacterized protein</fullName>
    </submittedName>
</protein>
<accession>A0ABR2JCH7</accession>
<sequence length="176" mass="20378">MIRIKVFHEYENIENLLLNDVKMEVPDEGDYVLEHSHALIQHNGYKDDSVDTFIRLMIIAIYKEENNYYHLNGSTRANYNHLVFSHLRSDLEMTAYYYITGVSEVIDKSFTIALIISIVIAFVLIILLIGPITASTVAISRYFKTTLHVLCQAPPDVFNRSFYINKWLKGQISRSN</sequence>
<evidence type="ECO:0000313" key="2">
    <source>
        <dbReference type="EMBL" id="KAK8875581.1"/>
    </source>
</evidence>
<keyword evidence="1" id="KW-1133">Transmembrane helix</keyword>
<keyword evidence="1" id="KW-0472">Membrane</keyword>
<evidence type="ECO:0000313" key="3">
    <source>
        <dbReference type="Proteomes" id="UP001470230"/>
    </source>
</evidence>
<name>A0ABR2JCH7_9EUKA</name>
<keyword evidence="1" id="KW-0812">Transmembrane</keyword>
<feature type="transmembrane region" description="Helical" evidence="1">
    <location>
        <begin position="110"/>
        <end position="134"/>
    </location>
</feature>
<organism evidence="2 3">
    <name type="scientific">Tritrichomonas musculus</name>
    <dbReference type="NCBI Taxonomy" id="1915356"/>
    <lineage>
        <taxon>Eukaryota</taxon>
        <taxon>Metamonada</taxon>
        <taxon>Parabasalia</taxon>
        <taxon>Tritrichomonadida</taxon>
        <taxon>Tritrichomonadidae</taxon>
        <taxon>Tritrichomonas</taxon>
    </lineage>
</organism>
<gene>
    <name evidence="2" type="ORF">M9Y10_005750</name>
</gene>
<dbReference type="Proteomes" id="UP001470230">
    <property type="component" value="Unassembled WGS sequence"/>
</dbReference>
<reference evidence="2 3" key="1">
    <citation type="submission" date="2024-04" db="EMBL/GenBank/DDBJ databases">
        <title>Tritrichomonas musculus Genome.</title>
        <authorList>
            <person name="Alves-Ferreira E."/>
            <person name="Grigg M."/>
            <person name="Lorenzi H."/>
            <person name="Galac M."/>
        </authorList>
    </citation>
    <scope>NUCLEOTIDE SEQUENCE [LARGE SCALE GENOMIC DNA]</scope>
    <source>
        <strain evidence="2 3">EAF2021</strain>
    </source>
</reference>